<keyword evidence="4" id="KW-0804">Transcription</keyword>
<evidence type="ECO:0000256" key="5">
    <source>
        <dbReference type="ARBA" id="ARBA00023242"/>
    </source>
</evidence>
<keyword evidence="2" id="KW-0479">Metal-binding</keyword>
<dbReference type="InterPro" id="IPR001138">
    <property type="entry name" value="Zn2Cys6_DnaBD"/>
</dbReference>
<evidence type="ECO:0000256" key="4">
    <source>
        <dbReference type="ARBA" id="ARBA00023163"/>
    </source>
</evidence>
<evidence type="ECO:0000313" key="8">
    <source>
        <dbReference type="Proteomes" id="UP000799770"/>
    </source>
</evidence>
<organism evidence="7 8">
    <name type="scientific">Lophiotrema nucula</name>
    <dbReference type="NCBI Taxonomy" id="690887"/>
    <lineage>
        <taxon>Eukaryota</taxon>
        <taxon>Fungi</taxon>
        <taxon>Dikarya</taxon>
        <taxon>Ascomycota</taxon>
        <taxon>Pezizomycotina</taxon>
        <taxon>Dothideomycetes</taxon>
        <taxon>Pleosporomycetidae</taxon>
        <taxon>Pleosporales</taxon>
        <taxon>Lophiotremataceae</taxon>
        <taxon>Lophiotrema</taxon>
    </lineage>
</organism>
<dbReference type="EMBL" id="ML977314">
    <property type="protein sequence ID" value="KAF2120101.1"/>
    <property type="molecule type" value="Genomic_DNA"/>
</dbReference>
<keyword evidence="5" id="KW-0539">Nucleus</keyword>
<dbReference type="Pfam" id="PF00172">
    <property type="entry name" value="Zn_clus"/>
    <property type="match status" value="1"/>
</dbReference>
<evidence type="ECO:0000259" key="6">
    <source>
        <dbReference type="PROSITE" id="PS50048"/>
    </source>
</evidence>
<dbReference type="InterPro" id="IPR036864">
    <property type="entry name" value="Zn2-C6_fun-type_DNA-bd_sf"/>
</dbReference>
<dbReference type="Gene3D" id="4.10.240.10">
    <property type="entry name" value="Zn(2)-C6 fungal-type DNA-binding domain"/>
    <property type="match status" value="1"/>
</dbReference>
<gene>
    <name evidence="7" type="ORF">BDV96DRAFT_683626</name>
</gene>
<keyword evidence="3" id="KW-0805">Transcription regulation</keyword>
<dbReference type="PROSITE" id="PS50048">
    <property type="entry name" value="ZN2_CY6_FUNGAL_2"/>
    <property type="match status" value="1"/>
</dbReference>
<proteinExistence type="predicted"/>
<dbReference type="CDD" id="cd00067">
    <property type="entry name" value="GAL4"/>
    <property type="match status" value="1"/>
</dbReference>
<keyword evidence="8" id="KW-1185">Reference proteome</keyword>
<evidence type="ECO:0000313" key="7">
    <source>
        <dbReference type="EMBL" id="KAF2120101.1"/>
    </source>
</evidence>
<dbReference type="PANTHER" id="PTHR47338">
    <property type="entry name" value="ZN(II)2CYS6 TRANSCRIPTION FACTOR (EUROFUNG)-RELATED"/>
    <property type="match status" value="1"/>
</dbReference>
<dbReference type="AlphaFoldDB" id="A0A6A5ZPB5"/>
<dbReference type="GO" id="GO:0006351">
    <property type="term" value="P:DNA-templated transcription"/>
    <property type="evidence" value="ECO:0007669"/>
    <property type="project" value="InterPro"/>
</dbReference>
<protein>
    <submittedName>
        <fullName evidence="7">Fungal-specific transcription factor domain-containing protein</fullName>
    </submittedName>
</protein>
<comment type="subcellular location">
    <subcellularLocation>
        <location evidence="1">Nucleus</location>
    </subcellularLocation>
</comment>
<dbReference type="GO" id="GO:0000981">
    <property type="term" value="F:DNA-binding transcription factor activity, RNA polymerase II-specific"/>
    <property type="evidence" value="ECO:0007669"/>
    <property type="project" value="InterPro"/>
</dbReference>
<name>A0A6A5ZPB5_9PLEO</name>
<evidence type="ECO:0000256" key="3">
    <source>
        <dbReference type="ARBA" id="ARBA00023015"/>
    </source>
</evidence>
<dbReference type="OrthoDB" id="3862662at2759"/>
<dbReference type="GO" id="GO:0008270">
    <property type="term" value="F:zinc ion binding"/>
    <property type="evidence" value="ECO:0007669"/>
    <property type="project" value="InterPro"/>
</dbReference>
<dbReference type="GO" id="GO:0005634">
    <property type="term" value="C:nucleus"/>
    <property type="evidence" value="ECO:0007669"/>
    <property type="project" value="UniProtKB-SubCell"/>
</dbReference>
<dbReference type="InterPro" id="IPR007219">
    <property type="entry name" value="XnlR_reg_dom"/>
</dbReference>
<dbReference type="CDD" id="cd12148">
    <property type="entry name" value="fungal_TF_MHR"/>
    <property type="match status" value="1"/>
</dbReference>
<dbReference type="PANTHER" id="PTHR47338:SF20">
    <property type="entry name" value="ZN(II)2CYS6 TRANSCRIPTION FACTOR (EUROFUNG)"/>
    <property type="match status" value="1"/>
</dbReference>
<sequence length="487" mass="54392">MNSCLACQRGKRKCDRAQPSCSTCVRVGKVCVYAGGEASIALTRDAERSSAARPLPKLLPSKASSTAKALLDPPARFDPFQQIASRQATVHASLAAEAQRLIGPHEAIVRVVDAYFDTIHKQIPIISSHKLRSQVRLIENTETPSEVTALCLCMHLVQQVPTPSAESMTTGLYISVKSLITLIQATECRSLEFIQCMVLVAYYEMGHGVLVATGMTVAACSRLARDIGLHKFQEPTSTMHESQNSEERRRVWWALLILDRYTSFCRGDSFYSTPDMNMSSHIPIEDELWDRNIVPSLPPHLLSTPCSPNTGTFARECQVIHFLGSVIRHVFEPSTDPIFQIEEAHQLENALMAFMPLMPLVLEEQDFDKYGVALSICASALFTLYTQSDQIGVQKKLEDLALGMTHYMQNAWQDLATVQVTFLSPYIIHCVYECAVVLGRLDNEDAKDQALWLKELLGVFHRRWIVAGTYLGALNSERPSLIWFLSK</sequence>
<evidence type="ECO:0000256" key="1">
    <source>
        <dbReference type="ARBA" id="ARBA00004123"/>
    </source>
</evidence>
<dbReference type="SUPFAM" id="SSF57701">
    <property type="entry name" value="Zn2/Cys6 DNA-binding domain"/>
    <property type="match status" value="1"/>
</dbReference>
<evidence type="ECO:0000256" key="2">
    <source>
        <dbReference type="ARBA" id="ARBA00022723"/>
    </source>
</evidence>
<dbReference type="SMART" id="SM00066">
    <property type="entry name" value="GAL4"/>
    <property type="match status" value="1"/>
</dbReference>
<dbReference type="InterPro" id="IPR050815">
    <property type="entry name" value="TF_fung"/>
</dbReference>
<feature type="domain" description="Zn(2)-C6 fungal-type" evidence="6">
    <location>
        <begin position="3"/>
        <end position="33"/>
    </location>
</feature>
<reference evidence="7" key="1">
    <citation type="journal article" date="2020" name="Stud. Mycol.">
        <title>101 Dothideomycetes genomes: a test case for predicting lifestyles and emergence of pathogens.</title>
        <authorList>
            <person name="Haridas S."/>
            <person name="Albert R."/>
            <person name="Binder M."/>
            <person name="Bloem J."/>
            <person name="Labutti K."/>
            <person name="Salamov A."/>
            <person name="Andreopoulos B."/>
            <person name="Baker S."/>
            <person name="Barry K."/>
            <person name="Bills G."/>
            <person name="Bluhm B."/>
            <person name="Cannon C."/>
            <person name="Castanera R."/>
            <person name="Culley D."/>
            <person name="Daum C."/>
            <person name="Ezra D."/>
            <person name="Gonzalez J."/>
            <person name="Henrissat B."/>
            <person name="Kuo A."/>
            <person name="Liang C."/>
            <person name="Lipzen A."/>
            <person name="Lutzoni F."/>
            <person name="Magnuson J."/>
            <person name="Mondo S."/>
            <person name="Nolan M."/>
            <person name="Ohm R."/>
            <person name="Pangilinan J."/>
            <person name="Park H.-J."/>
            <person name="Ramirez L."/>
            <person name="Alfaro M."/>
            <person name="Sun H."/>
            <person name="Tritt A."/>
            <person name="Yoshinaga Y."/>
            <person name="Zwiers L.-H."/>
            <person name="Turgeon B."/>
            <person name="Goodwin S."/>
            <person name="Spatafora J."/>
            <person name="Crous P."/>
            <person name="Grigoriev I."/>
        </authorList>
    </citation>
    <scope>NUCLEOTIDE SEQUENCE</scope>
    <source>
        <strain evidence="7">CBS 627.86</strain>
    </source>
</reference>
<accession>A0A6A5ZPB5</accession>
<dbReference type="GO" id="GO:0003677">
    <property type="term" value="F:DNA binding"/>
    <property type="evidence" value="ECO:0007669"/>
    <property type="project" value="InterPro"/>
</dbReference>
<dbReference type="SMART" id="SM00906">
    <property type="entry name" value="Fungal_trans"/>
    <property type="match status" value="1"/>
</dbReference>
<dbReference type="Pfam" id="PF04082">
    <property type="entry name" value="Fungal_trans"/>
    <property type="match status" value="1"/>
</dbReference>
<dbReference type="Proteomes" id="UP000799770">
    <property type="component" value="Unassembled WGS sequence"/>
</dbReference>